<feature type="chain" id="PRO_5046110649" description="TPM domain-containing protein" evidence="2">
    <location>
        <begin position="24"/>
        <end position="327"/>
    </location>
</feature>
<feature type="coiled-coil region" evidence="1">
    <location>
        <begin position="293"/>
        <end position="327"/>
    </location>
</feature>
<accession>A0ABS4D4D5</accession>
<gene>
    <name evidence="3" type="ORF">EYB53_001100</name>
</gene>
<proteinExistence type="predicted"/>
<evidence type="ECO:0008006" key="5">
    <source>
        <dbReference type="Google" id="ProtNLM"/>
    </source>
</evidence>
<organism evidence="3 4">
    <name type="scientific">Candidatus Chloroploca mongolica</name>
    <dbReference type="NCBI Taxonomy" id="2528176"/>
    <lineage>
        <taxon>Bacteria</taxon>
        <taxon>Bacillati</taxon>
        <taxon>Chloroflexota</taxon>
        <taxon>Chloroflexia</taxon>
        <taxon>Chloroflexales</taxon>
        <taxon>Chloroflexineae</taxon>
        <taxon>Oscillochloridaceae</taxon>
        <taxon>Candidatus Chloroploca</taxon>
    </lineage>
</organism>
<keyword evidence="2" id="KW-0732">Signal</keyword>
<reference evidence="3 4" key="1">
    <citation type="submission" date="2021-03" db="EMBL/GenBank/DDBJ databases">
        <authorList>
            <person name="Grouzdev D.S."/>
        </authorList>
    </citation>
    <scope>NUCLEOTIDE SEQUENCE [LARGE SCALE GENOMIC DNA]</scope>
    <source>
        <strain evidence="3 4">M50-1</strain>
    </source>
</reference>
<name>A0ABS4D4D5_9CHLR</name>
<comment type="caution">
    <text evidence="3">The sequence shown here is derived from an EMBL/GenBank/DDBJ whole genome shotgun (WGS) entry which is preliminary data.</text>
</comment>
<evidence type="ECO:0000313" key="3">
    <source>
        <dbReference type="EMBL" id="MBP1464294.1"/>
    </source>
</evidence>
<keyword evidence="4" id="KW-1185">Reference proteome</keyword>
<protein>
    <recommendedName>
        <fullName evidence="5">TPM domain-containing protein</fullName>
    </recommendedName>
</protein>
<feature type="signal peptide" evidence="2">
    <location>
        <begin position="1"/>
        <end position="23"/>
    </location>
</feature>
<evidence type="ECO:0000256" key="1">
    <source>
        <dbReference type="SAM" id="Coils"/>
    </source>
</evidence>
<keyword evidence="1" id="KW-0175">Coiled coil</keyword>
<sequence>MRHFLRLVAVLALLLLLAAPAFAQGRILITDPNARLDRGEVEQAARPLLNRGATVAVYIVPDGDADDFTERMIDDGVGRPDGTMPNALIAIYVAENPPYSDIAYGDDWARALGINENAEAIRRTELNPGLSAGDFTGGVVSALGAIENAIVNPPTPGGGTTVNFDPTPVVLGVGGLAAAGAGAFAFTRRRRTAQARAAAQQRLKDAREKASLKITDLGQRFRNVDEKAKFDAVSYAKADVKRLETMQKAVAANFVKAQQAFKETGDQLDRHEKPSNAQLEEAAVQYDQVSVTCDTVSDELAVIEQLRRELDEQARLAQEELDRAKKA</sequence>
<evidence type="ECO:0000256" key="2">
    <source>
        <dbReference type="SAM" id="SignalP"/>
    </source>
</evidence>
<dbReference type="EMBL" id="SIJK02000001">
    <property type="protein sequence ID" value="MBP1464294.1"/>
    <property type="molecule type" value="Genomic_DNA"/>
</dbReference>
<evidence type="ECO:0000313" key="4">
    <source>
        <dbReference type="Proteomes" id="UP001193081"/>
    </source>
</evidence>
<dbReference type="RefSeq" id="WP_135475831.1">
    <property type="nucleotide sequence ID" value="NZ_SIJK02000001.1"/>
</dbReference>
<dbReference type="Proteomes" id="UP001193081">
    <property type="component" value="Unassembled WGS sequence"/>
</dbReference>